<sequence length="338" mass="34584">MLELNLVKESEMQAAVVYEAGAVPVYAEFPEPEPADGKALVELVGAGVHQVVRSRVAGRHYSVAGAWPAVPGVDAVARTPDGRLVYTGFVTPPWGTMAERMAVPAQFGIELPAGADPLAVAAGMNPGSASWLPLSKRHDQLGERGLATVLVLGATGMSGSIAADNAYALGATTVVAVGRNTTKLEGLAARVGADRGLRTVGLTGDPGTDTAGIVAALDGQPPSIVIDFCWGPVAESTFRALGDPNLDVDDYDVSYVQIGTTAGPDATVPGALLRSRNLTLSGSGLGGTPVAEILARLPGFLAQIAAGTVHIPYTTYPLSRIAEAWSAQDGTRAVVVPS</sequence>
<evidence type="ECO:0000313" key="2">
    <source>
        <dbReference type="Proteomes" id="UP000007947"/>
    </source>
</evidence>
<dbReference type="InterPro" id="IPR036291">
    <property type="entry name" value="NAD(P)-bd_dom_sf"/>
</dbReference>
<dbReference type="GO" id="GO:0016491">
    <property type="term" value="F:oxidoreductase activity"/>
    <property type="evidence" value="ECO:0007669"/>
    <property type="project" value="TreeGrafter"/>
</dbReference>
<dbReference type="eggNOG" id="COG1064">
    <property type="taxonomic scope" value="Bacteria"/>
</dbReference>
<name>F5XIY3_MICPN</name>
<dbReference type="HOGENOM" id="CLU_026673_7_0_11"/>
<dbReference type="AlphaFoldDB" id="F5XIY3"/>
<dbReference type="SUPFAM" id="SSF50129">
    <property type="entry name" value="GroES-like"/>
    <property type="match status" value="1"/>
</dbReference>
<dbReference type="SUPFAM" id="SSF51735">
    <property type="entry name" value="NAD(P)-binding Rossmann-fold domains"/>
    <property type="match status" value="1"/>
</dbReference>
<evidence type="ECO:0000313" key="1">
    <source>
        <dbReference type="EMBL" id="BAK33309.1"/>
    </source>
</evidence>
<dbReference type="InterPro" id="IPR011032">
    <property type="entry name" value="GroES-like_sf"/>
</dbReference>
<reference evidence="1 2" key="1">
    <citation type="submission" date="2011-05" db="EMBL/GenBank/DDBJ databases">
        <title>Whole genome sequence of Microlunatus phosphovorus NM-1.</title>
        <authorList>
            <person name="Hosoyama A."/>
            <person name="Sasaki K."/>
            <person name="Harada T."/>
            <person name="Igarashi R."/>
            <person name="Kawakoshi A."/>
            <person name="Sasagawa M."/>
            <person name="Fukada J."/>
            <person name="Nakamura S."/>
            <person name="Katano Y."/>
            <person name="Hanada S."/>
            <person name="Kamagata Y."/>
            <person name="Nakamura N."/>
            <person name="Yamazaki S."/>
            <person name="Fujita N."/>
        </authorList>
    </citation>
    <scope>NUCLEOTIDE SEQUENCE [LARGE SCALE GENOMIC DNA]</scope>
    <source>
        <strain evidence="2">ATCC 700054 / DSM 10555 / JCM 9379 / NBRC 101784 / NCIMB 13414 / VKM Ac-1990 / NM-1</strain>
    </source>
</reference>
<dbReference type="Gene3D" id="3.40.50.720">
    <property type="entry name" value="NAD(P)-binding Rossmann-like Domain"/>
    <property type="match status" value="1"/>
</dbReference>
<gene>
    <name evidence="1" type="ordered locus">MLP_02950</name>
</gene>
<dbReference type="InterPro" id="IPR051397">
    <property type="entry name" value="Zn-ADH-like_protein"/>
</dbReference>
<dbReference type="Proteomes" id="UP000007947">
    <property type="component" value="Chromosome"/>
</dbReference>
<dbReference type="KEGG" id="mph:MLP_02950"/>
<protein>
    <submittedName>
        <fullName evidence="1">Putative oxidoreductase</fullName>
    </submittedName>
</protein>
<dbReference type="STRING" id="1032480.MLP_02950"/>
<accession>F5XIY3</accession>
<dbReference type="Gene3D" id="3.90.180.10">
    <property type="entry name" value="Medium-chain alcohol dehydrogenases, catalytic domain"/>
    <property type="match status" value="2"/>
</dbReference>
<dbReference type="PANTHER" id="PTHR43677">
    <property type="entry name" value="SHORT-CHAIN DEHYDROGENASE/REDUCTASE"/>
    <property type="match status" value="1"/>
</dbReference>
<organism evidence="1 2">
    <name type="scientific">Microlunatus phosphovorus (strain ATCC 700054 / DSM 10555 / JCM 9379 / NBRC 101784 / NCIMB 13414 / VKM Ac-1990 / NM-1)</name>
    <dbReference type="NCBI Taxonomy" id="1032480"/>
    <lineage>
        <taxon>Bacteria</taxon>
        <taxon>Bacillati</taxon>
        <taxon>Actinomycetota</taxon>
        <taxon>Actinomycetes</taxon>
        <taxon>Propionibacteriales</taxon>
        <taxon>Propionibacteriaceae</taxon>
        <taxon>Microlunatus</taxon>
    </lineage>
</organism>
<dbReference type="PANTHER" id="PTHR43677:SF11">
    <property type="entry name" value="ZINC-CONTAINING ALCOHOL DEHYDROGENASE"/>
    <property type="match status" value="1"/>
</dbReference>
<dbReference type="EMBL" id="AP012204">
    <property type="protein sequence ID" value="BAK33309.1"/>
    <property type="molecule type" value="Genomic_DNA"/>
</dbReference>
<keyword evidence="2" id="KW-1185">Reference proteome</keyword>
<proteinExistence type="predicted"/>